<protein>
    <submittedName>
        <fullName evidence="1">Uncharacterized protein</fullName>
    </submittedName>
</protein>
<name>A0A6A6XIK2_9PLEO</name>
<dbReference type="Proteomes" id="UP000799757">
    <property type="component" value="Unassembled WGS sequence"/>
</dbReference>
<proteinExistence type="predicted"/>
<keyword evidence="2" id="KW-1185">Reference proteome</keyword>
<evidence type="ECO:0000313" key="2">
    <source>
        <dbReference type="Proteomes" id="UP000799757"/>
    </source>
</evidence>
<accession>A0A6A6XIK2</accession>
<dbReference type="AlphaFoldDB" id="A0A6A6XIK2"/>
<organism evidence="1 2">
    <name type="scientific">Melanomma pulvis-pyrius CBS 109.77</name>
    <dbReference type="NCBI Taxonomy" id="1314802"/>
    <lineage>
        <taxon>Eukaryota</taxon>
        <taxon>Fungi</taxon>
        <taxon>Dikarya</taxon>
        <taxon>Ascomycota</taxon>
        <taxon>Pezizomycotina</taxon>
        <taxon>Dothideomycetes</taxon>
        <taxon>Pleosporomycetidae</taxon>
        <taxon>Pleosporales</taxon>
        <taxon>Melanommataceae</taxon>
        <taxon>Melanomma</taxon>
    </lineage>
</organism>
<sequence>MAGTGTLTEDECASLLSEHSVLATALRITKHDTPNNNTSPSVVEPRLTPLLKAYQEQVAAAGRAEICIPVLSRAAAYLLAHRAHVLARDAPPGGLADAHVDGFLLDFCTEYTLEVGHGRGGDDDEPGILPFSMDVPVESFAQRWRLEGGGAGVFEVERGERECVFTLGDLGDLARLVPVASGNVTVHAPFA</sequence>
<evidence type="ECO:0000313" key="1">
    <source>
        <dbReference type="EMBL" id="KAF2796326.1"/>
    </source>
</evidence>
<reference evidence="1" key="1">
    <citation type="journal article" date="2020" name="Stud. Mycol.">
        <title>101 Dothideomycetes genomes: a test case for predicting lifestyles and emergence of pathogens.</title>
        <authorList>
            <person name="Haridas S."/>
            <person name="Albert R."/>
            <person name="Binder M."/>
            <person name="Bloem J."/>
            <person name="Labutti K."/>
            <person name="Salamov A."/>
            <person name="Andreopoulos B."/>
            <person name="Baker S."/>
            <person name="Barry K."/>
            <person name="Bills G."/>
            <person name="Bluhm B."/>
            <person name="Cannon C."/>
            <person name="Castanera R."/>
            <person name="Culley D."/>
            <person name="Daum C."/>
            <person name="Ezra D."/>
            <person name="Gonzalez J."/>
            <person name="Henrissat B."/>
            <person name="Kuo A."/>
            <person name="Liang C."/>
            <person name="Lipzen A."/>
            <person name="Lutzoni F."/>
            <person name="Magnuson J."/>
            <person name="Mondo S."/>
            <person name="Nolan M."/>
            <person name="Ohm R."/>
            <person name="Pangilinan J."/>
            <person name="Park H.-J."/>
            <person name="Ramirez L."/>
            <person name="Alfaro M."/>
            <person name="Sun H."/>
            <person name="Tritt A."/>
            <person name="Yoshinaga Y."/>
            <person name="Zwiers L.-H."/>
            <person name="Turgeon B."/>
            <person name="Goodwin S."/>
            <person name="Spatafora J."/>
            <person name="Crous P."/>
            <person name="Grigoriev I."/>
        </authorList>
    </citation>
    <scope>NUCLEOTIDE SEQUENCE</scope>
    <source>
        <strain evidence="1">CBS 109.77</strain>
    </source>
</reference>
<gene>
    <name evidence="1" type="ORF">K505DRAFT_415866</name>
</gene>
<dbReference type="EMBL" id="MU001834">
    <property type="protein sequence ID" value="KAF2796326.1"/>
    <property type="molecule type" value="Genomic_DNA"/>
</dbReference>